<organism evidence="1 2">
    <name type="scientific">Arctium lappa</name>
    <name type="common">Greater burdock</name>
    <name type="synonym">Lappa major</name>
    <dbReference type="NCBI Taxonomy" id="4217"/>
    <lineage>
        <taxon>Eukaryota</taxon>
        <taxon>Viridiplantae</taxon>
        <taxon>Streptophyta</taxon>
        <taxon>Embryophyta</taxon>
        <taxon>Tracheophyta</taxon>
        <taxon>Spermatophyta</taxon>
        <taxon>Magnoliopsida</taxon>
        <taxon>eudicotyledons</taxon>
        <taxon>Gunneridae</taxon>
        <taxon>Pentapetalae</taxon>
        <taxon>asterids</taxon>
        <taxon>campanulids</taxon>
        <taxon>Asterales</taxon>
        <taxon>Asteraceae</taxon>
        <taxon>Carduoideae</taxon>
        <taxon>Cardueae</taxon>
        <taxon>Arctiinae</taxon>
        <taxon>Arctium</taxon>
    </lineage>
</organism>
<gene>
    <name evidence="1" type="ORF">L6452_07427</name>
</gene>
<dbReference type="Proteomes" id="UP001055879">
    <property type="component" value="Linkage Group LG02"/>
</dbReference>
<dbReference type="EMBL" id="CM042048">
    <property type="protein sequence ID" value="KAI3759540.1"/>
    <property type="molecule type" value="Genomic_DNA"/>
</dbReference>
<accession>A0ACB9EL62</accession>
<proteinExistence type="predicted"/>
<evidence type="ECO:0000313" key="2">
    <source>
        <dbReference type="Proteomes" id="UP001055879"/>
    </source>
</evidence>
<sequence length="75" mass="8650">MVKPQVEAHGIEGRVVHGLTVPNPYHHHHHHPFFTPSLPPYNNLTASHFHTIFISSSPFIHQNPHHPSYFSSRFI</sequence>
<reference evidence="1 2" key="2">
    <citation type="journal article" date="2022" name="Mol. Ecol. Resour.">
        <title>The genomes of chicory, endive, great burdock and yacon provide insights into Asteraceae paleo-polyploidization history and plant inulin production.</title>
        <authorList>
            <person name="Fan W."/>
            <person name="Wang S."/>
            <person name="Wang H."/>
            <person name="Wang A."/>
            <person name="Jiang F."/>
            <person name="Liu H."/>
            <person name="Zhao H."/>
            <person name="Xu D."/>
            <person name="Zhang Y."/>
        </authorList>
    </citation>
    <scope>NUCLEOTIDE SEQUENCE [LARGE SCALE GENOMIC DNA]</scope>
    <source>
        <strain evidence="2">cv. Niubang</strain>
    </source>
</reference>
<evidence type="ECO:0000313" key="1">
    <source>
        <dbReference type="EMBL" id="KAI3759540.1"/>
    </source>
</evidence>
<comment type="caution">
    <text evidence="1">The sequence shown here is derived from an EMBL/GenBank/DDBJ whole genome shotgun (WGS) entry which is preliminary data.</text>
</comment>
<keyword evidence="2" id="KW-1185">Reference proteome</keyword>
<name>A0ACB9EL62_ARCLA</name>
<reference evidence="2" key="1">
    <citation type="journal article" date="2022" name="Mol. Ecol. Resour.">
        <title>The genomes of chicory, endive, great burdock and yacon provide insights into Asteraceae palaeo-polyploidization history and plant inulin production.</title>
        <authorList>
            <person name="Fan W."/>
            <person name="Wang S."/>
            <person name="Wang H."/>
            <person name="Wang A."/>
            <person name="Jiang F."/>
            <person name="Liu H."/>
            <person name="Zhao H."/>
            <person name="Xu D."/>
            <person name="Zhang Y."/>
        </authorList>
    </citation>
    <scope>NUCLEOTIDE SEQUENCE [LARGE SCALE GENOMIC DNA]</scope>
    <source>
        <strain evidence="2">cv. Niubang</strain>
    </source>
</reference>
<protein>
    <submittedName>
        <fullName evidence="1">Uncharacterized protein</fullName>
    </submittedName>
</protein>